<accession>A0A9N9FAP0</accession>
<sequence length="82" mass="9859">MFVIASGVRARVLEKIVNIKLVIDRIWFQLPSNLYMQYDYKVTEILILYNKKNLLIELKNDENKGTFDKFEFEDELLEEVEE</sequence>
<reference evidence="1" key="1">
    <citation type="submission" date="2021-06" db="EMBL/GenBank/DDBJ databases">
        <authorList>
            <person name="Kallberg Y."/>
            <person name="Tangrot J."/>
            <person name="Rosling A."/>
        </authorList>
    </citation>
    <scope>NUCLEOTIDE SEQUENCE</scope>
    <source>
        <strain evidence="1">FL966</strain>
    </source>
</reference>
<dbReference type="Proteomes" id="UP000789759">
    <property type="component" value="Unassembled WGS sequence"/>
</dbReference>
<dbReference type="EMBL" id="CAJVQA010001651">
    <property type="protein sequence ID" value="CAG8521443.1"/>
    <property type="molecule type" value="Genomic_DNA"/>
</dbReference>
<name>A0A9N9FAP0_9GLOM</name>
<gene>
    <name evidence="1" type="ORF">CPELLU_LOCUS3405</name>
</gene>
<organism evidence="1 2">
    <name type="scientific">Cetraspora pellucida</name>
    <dbReference type="NCBI Taxonomy" id="1433469"/>
    <lineage>
        <taxon>Eukaryota</taxon>
        <taxon>Fungi</taxon>
        <taxon>Fungi incertae sedis</taxon>
        <taxon>Mucoromycota</taxon>
        <taxon>Glomeromycotina</taxon>
        <taxon>Glomeromycetes</taxon>
        <taxon>Diversisporales</taxon>
        <taxon>Gigasporaceae</taxon>
        <taxon>Cetraspora</taxon>
    </lineage>
</organism>
<protein>
    <submittedName>
        <fullName evidence="1">16188_t:CDS:1</fullName>
    </submittedName>
</protein>
<keyword evidence="2" id="KW-1185">Reference proteome</keyword>
<evidence type="ECO:0000313" key="2">
    <source>
        <dbReference type="Proteomes" id="UP000789759"/>
    </source>
</evidence>
<proteinExistence type="predicted"/>
<dbReference type="AlphaFoldDB" id="A0A9N9FAP0"/>
<evidence type="ECO:0000313" key="1">
    <source>
        <dbReference type="EMBL" id="CAG8521443.1"/>
    </source>
</evidence>
<comment type="caution">
    <text evidence="1">The sequence shown here is derived from an EMBL/GenBank/DDBJ whole genome shotgun (WGS) entry which is preliminary data.</text>
</comment>